<comment type="caution">
    <text evidence="1">The sequence shown here is derived from an EMBL/GenBank/DDBJ whole genome shotgun (WGS) entry which is preliminary data.</text>
</comment>
<evidence type="ECO:0000313" key="2">
    <source>
        <dbReference type="Proteomes" id="UP000325315"/>
    </source>
</evidence>
<accession>A0A5B6WI37</accession>
<dbReference type="Proteomes" id="UP000325315">
    <property type="component" value="Unassembled WGS sequence"/>
</dbReference>
<name>A0A5B6WI37_9ROSI</name>
<dbReference type="InterPro" id="IPR021109">
    <property type="entry name" value="Peptidase_aspartic_dom_sf"/>
</dbReference>
<gene>
    <name evidence="1" type="ORF">EPI10_021153</name>
</gene>
<keyword evidence="2" id="KW-1185">Reference proteome</keyword>
<sequence length="260" mass="29292">MNKLPPKLKDPGSFSIPCTIRNHCVGKTLCDLGANINLMPMSIFNKLGIRKAGPTIVMLQLADRSFAHLEGKIEDVLNVKLIKRYQLFLVLATGKIVIDLQKCELTMRVNDQQITFNVFDAMKCVDIDEDCHAIGIIDTVVKEELARFCCNNFDNEVVSVEFNEEEMIEELSELIEAKQLENGARRSFESLNLSERSFKPPRPSVEDRPTLELKPFPLHLKYAYLGGNNTSPVVISAELTSDQEAQLHWGGQSRISRELA</sequence>
<dbReference type="EMBL" id="SMMG02000003">
    <property type="protein sequence ID" value="KAA3480737.1"/>
    <property type="molecule type" value="Genomic_DNA"/>
</dbReference>
<reference evidence="2" key="1">
    <citation type="journal article" date="2019" name="Plant Biotechnol. J.">
        <title>Genome sequencing of the Australian wild diploid species Gossypium australe highlights disease resistance and delayed gland morphogenesis.</title>
        <authorList>
            <person name="Cai Y."/>
            <person name="Cai X."/>
            <person name="Wang Q."/>
            <person name="Wang P."/>
            <person name="Zhang Y."/>
            <person name="Cai C."/>
            <person name="Xu Y."/>
            <person name="Wang K."/>
            <person name="Zhou Z."/>
            <person name="Wang C."/>
            <person name="Geng S."/>
            <person name="Li B."/>
            <person name="Dong Q."/>
            <person name="Hou Y."/>
            <person name="Wang H."/>
            <person name="Ai P."/>
            <person name="Liu Z."/>
            <person name="Yi F."/>
            <person name="Sun M."/>
            <person name="An G."/>
            <person name="Cheng J."/>
            <person name="Zhang Y."/>
            <person name="Shi Q."/>
            <person name="Xie Y."/>
            <person name="Shi X."/>
            <person name="Chang Y."/>
            <person name="Huang F."/>
            <person name="Chen Y."/>
            <person name="Hong S."/>
            <person name="Mi L."/>
            <person name="Sun Q."/>
            <person name="Zhang L."/>
            <person name="Zhou B."/>
            <person name="Peng R."/>
            <person name="Zhang X."/>
            <person name="Liu F."/>
        </authorList>
    </citation>
    <scope>NUCLEOTIDE SEQUENCE [LARGE SCALE GENOMIC DNA]</scope>
    <source>
        <strain evidence="2">cv. PA1801</strain>
    </source>
</reference>
<dbReference type="PANTHER" id="PTHR33067:SF32">
    <property type="entry name" value="ASPARTIC PEPTIDASE DDI1-TYPE DOMAIN-CONTAINING PROTEIN"/>
    <property type="match status" value="1"/>
</dbReference>
<proteinExistence type="predicted"/>
<dbReference type="OrthoDB" id="1001379at2759"/>
<dbReference type="AlphaFoldDB" id="A0A5B6WI37"/>
<organism evidence="1 2">
    <name type="scientific">Gossypium australe</name>
    <dbReference type="NCBI Taxonomy" id="47621"/>
    <lineage>
        <taxon>Eukaryota</taxon>
        <taxon>Viridiplantae</taxon>
        <taxon>Streptophyta</taxon>
        <taxon>Embryophyta</taxon>
        <taxon>Tracheophyta</taxon>
        <taxon>Spermatophyta</taxon>
        <taxon>Magnoliopsida</taxon>
        <taxon>eudicotyledons</taxon>
        <taxon>Gunneridae</taxon>
        <taxon>Pentapetalae</taxon>
        <taxon>rosids</taxon>
        <taxon>malvids</taxon>
        <taxon>Malvales</taxon>
        <taxon>Malvaceae</taxon>
        <taxon>Malvoideae</taxon>
        <taxon>Gossypium</taxon>
    </lineage>
</organism>
<dbReference type="PANTHER" id="PTHR33067">
    <property type="entry name" value="RNA-DIRECTED DNA POLYMERASE-RELATED"/>
    <property type="match status" value="1"/>
</dbReference>
<dbReference type="Gene3D" id="2.40.70.10">
    <property type="entry name" value="Acid Proteases"/>
    <property type="match status" value="1"/>
</dbReference>
<protein>
    <submittedName>
        <fullName evidence="1">Retrovirus-related Pol polyprotein from transposon opus</fullName>
    </submittedName>
</protein>
<evidence type="ECO:0000313" key="1">
    <source>
        <dbReference type="EMBL" id="KAA3480737.1"/>
    </source>
</evidence>